<organism evidence="3 4">
    <name type="scientific">Stentor coeruleus</name>
    <dbReference type="NCBI Taxonomy" id="5963"/>
    <lineage>
        <taxon>Eukaryota</taxon>
        <taxon>Sar</taxon>
        <taxon>Alveolata</taxon>
        <taxon>Ciliophora</taxon>
        <taxon>Postciliodesmatophora</taxon>
        <taxon>Heterotrichea</taxon>
        <taxon>Heterotrichida</taxon>
        <taxon>Stentoridae</taxon>
        <taxon>Stentor</taxon>
    </lineage>
</organism>
<dbReference type="PROSITE" id="PS50829">
    <property type="entry name" value="GYF"/>
    <property type="match status" value="1"/>
</dbReference>
<name>A0A1R2CPG0_9CILI</name>
<reference evidence="3 4" key="1">
    <citation type="submission" date="2016-11" db="EMBL/GenBank/DDBJ databases">
        <title>The macronuclear genome of Stentor coeruleus: a giant cell with tiny introns.</title>
        <authorList>
            <person name="Slabodnick M."/>
            <person name="Ruby J.G."/>
            <person name="Reiff S.B."/>
            <person name="Swart E.C."/>
            <person name="Gosai S."/>
            <person name="Prabakaran S."/>
            <person name="Witkowska E."/>
            <person name="Larue G.E."/>
            <person name="Fisher S."/>
            <person name="Freeman R.M."/>
            <person name="Gunawardena J."/>
            <person name="Chu W."/>
            <person name="Stover N.A."/>
            <person name="Gregory B.D."/>
            <person name="Nowacki M."/>
            <person name="Derisi J."/>
            <person name="Roy S.W."/>
            <person name="Marshall W.F."/>
            <person name="Sood P."/>
        </authorList>
    </citation>
    <scope>NUCLEOTIDE SEQUENCE [LARGE SCALE GENOMIC DNA]</scope>
    <source>
        <strain evidence="3">WM001</strain>
    </source>
</reference>
<evidence type="ECO:0000256" key="1">
    <source>
        <dbReference type="SAM" id="MobiDB-lite"/>
    </source>
</evidence>
<feature type="domain" description="GYF" evidence="2">
    <location>
        <begin position="215"/>
        <end position="269"/>
    </location>
</feature>
<dbReference type="InterPro" id="IPR003169">
    <property type="entry name" value="GYF"/>
</dbReference>
<dbReference type="InterPro" id="IPR035445">
    <property type="entry name" value="GYF-like_dom_sf"/>
</dbReference>
<dbReference type="EMBL" id="MPUH01000093">
    <property type="protein sequence ID" value="OMJ90897.1"/>
    <property type="molecule type" value="Genomic_DNA"/>
</dbReference>
<evidence type="ECO:0000259" key="2">
    <source>
        <dbReference type="PROSITE" id="PS50829"/>
    </source>
</evidence>
<dbReference type="Gene3D" id="3.30.1490.40">
    <property type="match status" value="1"/>
</dbReference>
<feature type="compositionally biased region" description="Basic residues" evidence="1">
    <location>
        <begin position="1"/>
        <end position="15"/>
    </location>
</feature>
<protein>
    <recommendedName>
        <fullName evidence="2">GYF domain-containing protein</fullName>
    </recommendedName>
</protein>
<keyword evidence="4" id="KW-1185">Reference proteome</keyword>
<dbReference type="AlphaFoldDB" id="A0A1R2CPG0"/>
<sequence length="277" mass="31915">MSSGYHWKKSRKSRQKTGNSAKLKYSLDQILEKFQPTLPPALVAIPIELFVELSKPILPECPKILCENSRKKPRPDKKVKGKDYRIEITEAHSGDRSPRCSDILESPRFSEKIVRPVPKIGKIIEALDLETEIIEKPEIPQKKFSMFLKITQVTEEIVEVESEREKEPIEEPTEIHYEQSLIKTHVESGNPFACMISEKSILKDGQVTPVKGAFERIWRYKDPLNKIHGPYSSVEMFNWSASGYLTTRLPVSREGFTGFFSLETFMHIEKSKKSFFL</sequence>
<dbReference type="Proteomes" id="UP000187209">
    <property type="component" value="Unassembled WGS sequence"/>
</dbReference>
<comment type="caution">
    <text evidence="3">The sequence shown here is derived from an EMBL/GenBank/DDBJ whole genome shotgun (WGS) entry which is preliminary data.</text>
</comment>
<dbReference type="SUPFAM" id="SSF55277">
    <property type="entry name" value="GYF domain"/>
    <property type="match status" value="1"/>
</dbReference>
<gene>
    <name evidence="3" type="ORF">SteCoe_6659</name>
</gene>
<dbReference type="Pfam" id="PF02213">
    <property type="entry name" value="GYF"/>
    <property type="match status" value="1"/>
</dbReference>
<evidence type="ECO:0000313" key="4">
    <source>
        <dbReference type="Proteomes" id="UP000187209"/>
    </source>
</evidence>
<dbReference type="SMART" id="SM00444">
    <property type="entry name" value="GYF"/>
    <property type="match status" value="1"/>
</dbReference>
<dbReference type="OrthoDB" id="378109at2759"/>
<proteinExistence type="predicted"/>
<accession>A0A1R2CPG0</accession>
<evidence type="ECO:0000313" key="3">
    <source>
        <dbReference type="EMBL" id="OMJ90897.1"/>
    </source>
</evidence>
<feature type="region of interest" description="Disordered" evidence="1">
    <location>
        <begin position="1"/>
        <end position="20"/>
    </location>
</feature>